<feature type="repeat" description="TPR" evidence="3">
    <location>
        <begin position="419"/>
        <end position="452"/>
    </location>
</feature>
<sequence>MIPSHLRIWLLCLLYACSIVRATAQLVSLSGTVRDTDGHALPDATLSLSGRSPQQVSSDSSGHFHFALLAPAEYSLSAVLAGYAASGAQSIHLQSTPVNAEVVLSRVSANTLEFQSSGIHGLIDPGGYSASTASASSGVLRGIAALKRTDHSFAPSVKDWPCDLEPQLRQAAAAHRDQPVSSLRLGQFYVAHDQPALAIAPLQHALELDTTSNLASRALASAWLEAGNFDEARKGLNRALAAHESPELYELEARADEGSGLFQKAAEDYRRAAALSATEENAFGVGYELLLSGALVDASEAFAEGLLLYPKSILMQIGAGTAHFLRGDSAAALSDFLAAAETDPADHRPYSFLSASNAISSNQQDRALTAFKRYLDREPNSADANYFYAVALARDHSASDTTRTQTFLRRAIELNPGLAKAHLQLAESYAQNGKFEDAVPEYQATIRLDPDPGPHYRLALAFKHLGRADEYARDMQLFRQSRQTNGHPDATLGIDLAQFMSGMDTADSHLSPAPPCPTFPR</sequence>
<dbReference type="Gene3D" id="1.25.40.10">
    <property type="entry name" value="Tetratricopeptide repeat domain"/>
    <property type="match status" value="3"/>
</dbReference>
<dbReference type="Proteomes" id="UP000540989">
    <property type="component" value="Unassembled WGS sequence"/>
</dbReference>
<dbReference type="InterPro" id="IPR050498">
    <property type="entry name" value="Ycf3"/>
</dbReference>
<evidence type="ECO:0000256" key="3">
    <source>
        <dbReference type="PROSITE-ProRule" id="PRU00339"/>
    </source>
</evidence>
<protein>
    <submittedName>
        <fullName evidence="4">Tetratricopeptide (TPR) repeat protein</fullName>
    </submittedName>
</protein>
<dbReference type="SMART" id="SM00028">
    <property type="entry name" value="TPR"/>
    <property type="match status" value="4"/>
</dbReference>
<keyword evidence="1" id="KW-0677">Repeat</keyword>
<evidence type="ECO:0000256" key="1">
    <source>
        <dbReference type="ARBA" id="ARBA00022737"/>
    </source>
</evidence>
<proteinExistence type="predicted"/>
<keyword evidence="5" id="KW-1185">Reference proteome</keyword>
<reference evidence="4 5" key="1">
    <citation type="submission" date="2020-08" db="EMBL/GenBank/DDBJ databases">
        <title>Genomic Encyclopedia of Type Strains, Phase IV (KMG-V): Genome sequencing to study the core and pangenomes of soil and plant-associated prokaryotes.</title>
        <authorList>
            <person name="Whitman W."/>
        </authorList>
    </citation>
    <scope>NUCLEOTIDE SEQUENCE [LARGE SCALE GENOMIC DNA]</scope>
    <source>
        <strain evidence="4 5">M8UP14</strain>
    </source>
</reference>
<dbReference type="PANTHER" id="PTHR44858">
    <property type="entry name" value="TETRATRICOPEPTIDE REPEAT PROTEIN 6"/>
    <property type="match status" value="1"/>
</dbReference>
<dbReference type="InterPro" id="IPR008969">
    <property type="entry name" value="CarboxyPept-like_regulatory"/>
</dbReference>
<comment type="caution">
    <text evidence="4">The sequence shown here is derived from an EMBL/GenBank/DDBJ whole genome shotgun (WGS) entry which is preliminary data.</text>
</comment>
<dbReference type="Pfam" id="PF13432">
    <property type="entry name" value="TPR_16"/>
    <property type="match status" value="1"/>
</dbReference>
<name>A0A7W8E6H5_9BACT</name>
<accession>A0A7W8E6H5</accession>
<dbReference type="Pfam" id="PF13620">
    <property type="entry name" value="CarboxypepD_reg"/>
    <property type="match status" value="1"/>
</dbReference>
<dbReference type="Pfam" id="PF14559">
    <property type="entry name" value="TPR_19"/>
    <property type="match status" value="1"/>
</dbReference>
<dbReference type="SUPFAM" id="SSF48452">
    <property type="entry name" value="TPR-like"/>
    <property type="match status" value="2"/>
</dbReference>
<dbReference type="PROSITE" id="PS50293">
    <property type="entry name" value="TPR_REGION"/>
    <property type="match status" value="1"/>
</dbReference>
<dbReference type="PROSITE" id="PS50005">
    <property type="entry name" value="TPR"/>
    <property type="match status" value="1"/>
</dbReference>
<dbReference type="PANTHER" id="PTHR44858:SF1">
    <property type="entry name" value="UDP-N-ACETYLGLUCOSAMINE--PEPTIDE N-ACETYLGLUCOSAMINYLTRANSFERASE SPINDLY-RELATED"/>
    <property type="match status" value="1"/>
</dbReference>
<dbReference type="InterPro" id="IPR019734">
    <property type="entry name" value="TPR_rpt"/>
</dbReference>
<dbReference type="Gene3D" id="2.60.40.1120">
    <property type="entry name" value="Carboxypeptidase-like, regulatory domain"/>
    <property type="match status" value="1"/>
</dbReference>
<evidence type="ECO:0000313" key="5">
    <source>
        <dbReference type="Proteomes" id="UP000540989"/>
    </source>
</evidence>
<dbReference type="InterPro" id="IPR011990">
    <property type="entry name" value="TPR-like_helical_dom_sf"/>
</dbReference>
<organism evidence="4 5">
    <name type="scientific">Granulicella aggregans</name>
    <dbReference type="NCBI Taxonomy" id="474949"/>
    <lineage>
        <taxon>Bacteria</taxon>
        <taxon>Pseudomonadati</taxon>
        <taxon>Acidobacteriota</taxon>
        <taxon>Terriglobia</taxon>
        <taxon>Terriglobales</taxon>
        <taxon>Acidobacteriaceae</taxon>
        <taxon>Granulicella</taxon>
    </lineage>
</organism>
<dbReference type="SUPFAM" id="SSF49464">
    <property type="entry name" value="Carboxypeptidase regulatory domain-like"/>
    <property type="match status" value="1"/>
</dbReference>
<dbReference type="AlphaFoldDB" id="A0A7W8E6H5"/>
<dbReference type="RefSeq" id="WP_184223127.1">
    <property type="nucleotide sequence ID" value="NZ_JACHIP010000017.1"/>
</dbReference>
<evidence type="ECO:0000256" key="2">
    <source>
        <dbReference type="ARBA" id="ARBA00022803"/>
    </source>
</evidence>
<gene>
    <name evidence="4" type="ORF">HDF16_005427</name>
</gene>
<dbReference type="EMBL" id="JACHIP010000017">
    <property type="protein sequence ID" value="MBB5060691.1"/>
    <property type="molecule type" value="Genomic_DNA"/>
</dbReference>
<evidence type="ECO:0000313" key="4">
    <source>
        <dbReference type="EMBL" id="MBB5060691.1"/>
    </source>
</evidence>
<keyword evidence="2 3" id="KW-0802">TPR repeat</keyword>